<feature type="compositionally biased region" description="Polar residues" evidence="10">
    <location>
        <begin position="150"/>
        <end position="160"/>
    </location>
</feature>
<sequence>MIPPIASRFVAGESPAKAIEHVQQLDDDEVGAILNLLGEHHTDPDVIAEDVDAYRSLADSIARTTFDACISVKPSQIGLDIGPEEFESNLERIVSHAADRDVFVWVDMEDHTTTDATLEAYERLAREYAPDRSARAEEVAGAGATEATEIGSTKTAESGSGTDGVMVEDGAVGEGVLGLCLQANLKRTREDLERLSDVPGKVRLVKGAYDEPKSIAYKEKERVDEAYRTLLEDAFENRDGGIAVGSHDPAMIEYARELHEEYGTPYEVQMLMGVRDDAQRDLAADGVTVYQYVPYGSRWLSYFYRRVRERKENLLFAVRAVLS</sequence>
<dbReference type="STRING" id="797299.HALLA_16600"/>
<evidence type="ECO:0000256" key="9">
    <source>
        <dbReference type="ARBA" id="ARBA00048779"/>
    </source>
</evidence>
<dbReference type="GO" id="GO:0000166">
    <property type="term" value="F:nucleotide binding"/>
    <property type="evidence" value="ECO:0007669"/>
    <property type="project" value="UniProtKB-KW"/>
</dbReference>
<dbReference type="GeneID" id="25146032"/>
<dbReference type="eggNOG" id="arCOG06322">
    <property type="taxonomic scope" value="Archaea"/>
</dbReference>
<keyword evidence="5" id="KW-0547">Nucleotide-binding</keyword>
<dbReference type="GO" id="GO:0004657">
    <property type="term" value="F:proline dehydrogenase activity"/>
    <property type="evidence" value="ECO:0007669"/>
    <property type="project" value="UniProtKB-EC"/>
</dbReference>
<reference evidence="12 13" key="1">
    <citation type="submission" date="2014-01" db="EMBL/GenBank/DDBJ databases">
        <authorList>
            <consortium name="DOE Joint Genome Institute"/>
            <person name="Anderson I."/>
            <person name="Huntemann M."/>
            <person name="Han J."/>
            <person name="Chen A."/>
            <person name="Kyrpides N."/>
            <person name="Mavromatis K."/>
            <person name="Markowitz V."/>
            <person name="Palaniappan K."/>
            <person name="Ivanova N."/>
            <person name="Schaumberg A."/>
            <person name="Pati A."/>
            <person name="Liolios K."/>
            <person name="Nordberg H.P."/>
            <person name="Cantor M.N."/>
            <person name="Hua S.X."/>
            <person name="Woyke T."/>
        </authorList>
    </citation>
    <scope>NUCLEOTIDE SEQUENCE [LARGE SCALE GENOMIC DNA]</scope>
    <source>
        <strain evidence="12 13">XH-48</strain>
    </source>
</reference>
<dbReference type="AlphaFoldDB" id="W0JT26"/>
<dbReference type="PATRIC" id="fig|797299.3.peg.2327"/>
<dbReference type="InterPro" id="IPR002872">
    <property type="entry name" value="Proline_DH_dom"/>
</dbReference>
<evidence type="ECO:0000256" key="8">
    <source>
        <dbReference type="ARBA" id="ARBA00023062"/>
    </source>
</evidence>
<dbReference type="Proteomes" id="UP000019024">
    <property type="component" value="Chromosome"/>
</dbReference>
<feature type="domain" description="Proline dehydrogenase" evidence="11">
    <location>
        <begin position="19"/>
        <end position="314"/>
    </location>
</feature>
<dbReference type="InterPro" id="IPR015659">
    <property type="entry name" value="Proline_oxidase"/>
</dbReference>
<dbReference type="Pfam" id="PF01619">
    <property type="entry name" value="Pro_dh"/>
    <property type="match status" value="1"/>
</dbReference>
<evidence type="ECO:0000256" key="7">
    <source>
        <dbReference type="ARBA" id="ARBA00023002"/>
    </source>
</evidence>
<evidence type="ECO:0000256" key="2">
    <source>
        <dbReference type="ARBA" id="ARBA00004739"/>
    </source>
</evidence>
<dbReference type="Gene3D" id="3.20.20.220">
    <property type="match status" value="1"/>
</dbReference>
<feature type="compositionally biased region" description="Low complexity" evidence="10">
    <location>
        <begin position="139"/>
        <end position="149"/>
    </location>
</feature>
<dbReference type="GO" id="GO:0010133">
    <property type="term" value="P:L-proline catabolic process to L-glutamate"/>
    <property type="evidence" value="ECO:0007669"/>
    <property type="project" value="UniProtKB-UniPathway"/>
</dbReference>
<evidence type="ECO:0000256" key="5">
    <source>
        <dbReference type="ARBA" id="ARBA00022741"/>
    </source>
</evidence>
<dbReference type="EMBL" id="CP007055">
    <property type="protein sequence ID" value="AHG00178.1"/>
    <property type="molecule type" value="Genomic_DNA"/>
</dbReference>
<dbReference type="InterPro" id="IPR029041">
    <property type="entry name" value="FAD-linked_oxidoreductase-like"/>
</dbReference>
<accession>W0JT26</accession>
<keyword evidence="7" id="KW-0560">Oxidoreductase</keyword>
<evidence type="ECO:0000256" key="1">
    <source>
        <dbReference type="ARBA" id="ARBA00001974"/>
    </source>
</evidence>
<evidence type="ECO:0000259" key="11">
    <source>
        <dbReference type="Pfam" id="PF01619"/>
    </source>
</evidence>
<gene>
    <name evidence="12" type="ORF">HALLA_16600</name>
</gene>
<evidence type="ECO:0000256" key="3">
    <source>
        <dbReference type="ARBA" id="ARBA00012695"/>
    </source>
</evidence>
<dbReference type="InterPro" id="IPR008219">
    <property type="entry name" value="PRODH_bac_arc"/>
</dbReference>
<dbReference type="PANTHER" id="PTHR13914:SF0">
    <property type="entry name" value="PROLINE DEHYDROGENASE 1, MITOCHONDRIAL"/>
    <property type="match status" value="1"/>
</dbReference>
<comment type="cofactor">
    <cofactor evidence="1">
        <name>FAD</name>
        <dbReference type="ChEBI" id="CHEBI:57692"/>
    </cofactor>
</comment>
<dbReference type="EC" id="1.5.5.2" evidence="3"/>
<dbReference type="PANTHER" id="PTHR13914">
    <property type="entry name" value="PROLINE OXIDASE"/>
    <property type="match status" value="1"/>
</dbReference>
<keyword evidence="13" id="KW-1185">Reference proteome</keyword>
<dbReference type="OrthoDB" id="8727at2157"/>
<keyword evidence="6" id="KW-0274">FAD</keyword>
<feature type="region of interest" description="Disordered" evidence="10">
    <location>
        <begin position="132"/>
        <end position="167"/>
    </location>
</feature>
<dbReference type="SUPFAM" id="SSF51730">
    <property type="entry name" value="FAD-linked oxidoreductase"/>
    <property type="match status" value="2"/>
</dbReference>
<evidence type="ECO:0000313" key="13">
    <source>
        <dbReference type="Proteomes" id="UP000019024"/>
    </source>
</evidence>
<protein>
    <recommendedName>
        <fullName evidence="3">proline dehydrogenase</fullName>
        <ecNumber evidence="3">1.5.5.2</ecNumber>
    </recommendedName>
</protein>
<comment type="catalytic activity">
    <reaction evidence="9">
        <text>L-proline + a quinone = (S)-1-pyrroline-5-carboxylate + a quinol + H(+)</text>
        <dbReference type="Rhea" id="RHEA:23784"/>
        <dbReference type="ChEBI" id="CHEBI:15378"/>
        <dbReference type="ChEBI" id="CHEBI:17388"/>
        <dbReference type="ChEBI" id="CHEBI:24646"/>
        <dbReference type="ChEBI" id="CHEBI:60039"/>
        <dbReference type="ChEBI" id="CHEBI:132124"/>
        <dbReference type="EC" id="1.5.5.2"/>
    </reaction>
</comment>
<dbReference type="KEGG" id="hlr:HALLA_16600"/>
<evidence type="ECO:0000256" key="6">
    <source>
        <dbReference type="ARBA" id="ARBA00022827"/>
    </source>
</evidence>
<evidence type="ECO:0000313" key="12">
    <source>
        <dbReference type="EMBL" id="AHG00178.1"/>
    </source>
</evidence>
<proteinExistence type="predicted"/>
<keyword evidence="4" id="KW-0285">Flavoprotein</keyword>
<organism evidence="12 13">
    <name type="scientific">Halostagnicola larsenii XH-48</name>
    <dbReference type="NCBI Taxonomy" id="797299"/>
    <lineage>
        <taxon>Archaea</taxon>
        <taxon>Methanobacteriati</taxon>
        <taxon>Methanobacteriota</taxon>
        <taxon>Stenosarchaea group</taxon>
        <taxon>Halobacteria</taxon>
        <taxon>Halobacteriales</taxon>
        <taxon>Natrialbaceae</taxon>
        <taxon>Halostagnicola</taxon>
    </lineage>
</organism>
<comment type="pathway">
    <text evidence="2">Amino-acid degradation; L-proline degradation into L-glutamate; L-glutamate from L-proline: step 1/2.</text>
</comment>
<dbReference type="UniPathway" id="UPA00261">
    <property type="reaction ID" value="UER00373"/>
</dbReference>
<keyword evidence="8" id="KW-0642">Proline metabolism</keyword>
<evidence type="ECO:0000256" key="4">
    <source>
        <dbReference type="ARBA" id="ARBA00022630"/>
    </source>
</evidence>
<dbReference type="PIRSF" id="PIRSF000196">
    <property type="entry name" value="Pro_dehydrog"/>
    <property type="match status" value="1"/>
</dbReference>
<dbReference type="RefSeq" id="WP_049953419.1">
    <property type="nucleotide sequence ID" value="NZ_CP007055.1"/>
</dbReference>
<dbReference type="HOGENOM" id="CLU_061158_0_0_2"/>
<evidence type="ECO:0000256" key="10">
    <source>
        <dbReference type="SAM" id="MobiDB-lite"/>
    </source>
</evidence>
<name>W0JT26_9EURY</name>